<dbReference type="RefSeq" id="WP_148337678.1">
    <property type="nucleotide sequence ID" value="NZ_LR699119.1"/>
</dbReference>
<dbReference type="Pfam" id="PF12704">
    <property type="entry name" value="MacB_PCD"/>
    <property type="match status" value="1"/>
</dbReference>
<evidence type="ECO:0000259" key="8">
    <source>
        <dbReference type="Pfam" id="PF02687"/>
    </source>
</evidence>
<dbReference type="GO" id="GO:0022857">
    <property type="term" value="F:transmembrane transporter activity"/>
    <property type="evidence" value="ECO:0007669"/>
    <property type="project" value="TreeGrafter"/>
</dbReference>
<keyword evidence="5 7" id="KW-0472">Membrane</keyword>
<protein>
    <submittedName>
        <fullName evidence="10">Macrolide export ATP-binding/permease protein MacB</fullName>
    </submittedName>
</protein>
<evidence type="ECO:0000259" key="9">
    <source>
        <dbReference type="Pfam" id="PF12704"/>
    </source>
</evidence>
<dbReference type="KEGG" id="asip:AQUSIP_01500"/>
<feature type="domain" description="MacB-like periplasmic core" evidence="9">
    <location>
        <begin position="21"/>
        <end position="240"/>
    </location>
</feature>
<reference evidence="10 11" key="1">
    <citation type="submission" date="2019-08" db="EMBL/GenBank/DDBJ databases">
        <authorList>
            <person name="Guy L."/>
        </authorList>
    </citation>
    <scope>NUCLEOTIDE SEQUENCE [LARGE SCALE GENOMIC DNA]</scope>
    <source>
        <strain evidence="10 11">SGT-108</strain>
    </source>
</reference>
<keyword evidence="10" id="KW-0067">ATP-binding</keyword>
<feature type="domain" description="ABC3 transporter permease C-terminal" evidence="8">
    <location>
        <begin position="279"/>
        <end position="392"/>
    </location>
</feature>
<dbReference type="PANTHER" id="PTHR30572">
    <property type="entry name" value="MEMBRANE COMPONENT OF TRANSPORTER-RELATED"/>
    <property type="match status" value="1"/>
</dbReference>
<dbReference type="PANTHER" id="PTHR30572:SF4">
    <property type="entry name" value="ABC TRANSPORTER PERMEASE YTRF"/>
    <property type="match status" value="1"/>
</dbReference>
<gene>
    <name evidence="10" type="primary">macB</name>
    <name evidence="10" type="ORF">AQUSIP_01500</name>
</gene>
<dbReference type="InterPro" id="IPR003838">
    <property type="entry name" value="ABC3_permease_C"/>
</dbReference>
<evidence type="ECO:0000256" key="5">
    <source>
        <dbReference type="ARBA" id="ARBA00023136"/>
    </source>
</evidence>
<comment type="similarity">
    <text evidence="6">Belongs to the ABC-4 integral membrane protein family.</text>
</comment>
<evidence type="ECO:0000256" key="6">
    <source>
        <dbReference type="ARBA" id="ARBA00038076"/>
    </source>
</evidence>
<organism evidence="10 11">
    <name type="scientific">Aquicella siphonis</name>
    <dbReference type="NCBI Taxonomy" id="254247"/>
    <lineage>
        <taxon>Bacteria</taxon>
        <taxon>Pseudomonadati</taxon>
        <taxon>Pseudomonadota</taxon>
        <taxon>Gammaproteobacteria</taxon>
        <taxon>Legionellales</taxon>
        <taxon>Coxiellaceae</taxon>
        <taxon>Aquicella</taxon>
    </lineage>
</organism>
<keyword evidence="2" id="KW-1003">Cell membrane</keyword>
<dbReference type="AlphaFoldDB" id="A0A5E4PEW2"/>
<feature type="transmembrane region" description="Helical" evidence="7">
    <location>
        <begin position="322"/>
        <end position="354"/>
    </location>
</feature>
<dbReference type="Pfam" id="PF02687">
    <property type="entry name" value="FtsX"/>
    <property type="match status" value="1"/>
</dbReference>
<name>A0A5E4PEW2_9COXI</name>
<evidence type="ECO:0000256" key="2">
    <source>
        <dbReference type="ARBA" id="ARBA00022475"/>
    </source>
</evidence>
<dbReference type="GO" id="GO:0005524">
    <property type="term" value="F:ATP binding"/>
    <property type="evidence" value="ECO:0007669"/>
    <property type="project" value="UniProtKB-KW"/>
</dbReference>
<comment type="subcellular location">
    <subcellularLocation>
        <location evidence="1">Cell membrane</location>
        <topology evidence="1">Multi-pass membrane protein</topology>
    </subcellularLocation>
</comment>
<keyword evidence="3 7" id="KW-0812">Transmembrane</keyword>
<proteinExistence type="inferred from homology"/>
<dbReference type="Proteomes" id="UP000324194">
    <property type="component" value="Chromosome 1"/>
</dbReference>
<evidence type="ECO:0000256" key="7">
    <source>
        <dbReference type="SAM" id="Phobius"/>
    </source>
</evidence>
<feature type="transmembrane region" description="Helical" evidence="7">
    <location>
        <begin position="275"/>
        <end position="301"/>
    </location>
</feature>
<dbReference type="GO" id="GO:0005886">
    <property type="term" value="C:plasma membrane"/>
    <property type="evidence" value="ECO:0007669"/>
    <property type="project" value="UniProtKB-SubCell"/>
</dbReference>
<sequence length="399" mass="43525">MRIIEHAKEGLSNLYYSKLRSVLALLGVLVGTASVVAMVLGGELATNEALRQFKTLGTDLLAVSVNFSSEESEQTAGKNENLTLSQSLDLAKADKEILQVAPYTQLFHPVLYNGNPVNGIILGVTGSFADIVQIKMQTGRFVSVFDKYEFYCVIGHEIYEALKKISLRDPLGQQLQIGKNIFVIVGVAEPWPENSFVYANIDNSILVPILTSTVVSKYATISNVIMRLTQQADIAKVEAGVSGMISDFISGKQVTFRSAKELIAKMKKQSNILTVFLGLIGSVSLIVGGIGVMNIMLVSVVERRREIGIRLAVGARRRDIGMLFLMEAVMLSLVGGTLGVFIGILVAYVIAMIWHWQFTFFLLPPLAGFSVSVAVGIFFGFYPAYLASRLDPIDALRSD</sequence>
<evidence type="ECO:0000313" key="10">
    <source>
        <dbReference type="EMBL" id="VVC74876.1"/>
    </source>
</evidence>
<accession>A0A5E4PEW2</accession>
<dbReference type="OrthoDB" id="9770036at2"/>
<evidence type="ECO:0000256" key="3">
    <source>
        <dbReference type="ARBA" id="ARBA00022692"/>
    </source>
</evidence>
<keyword evidence="10" id="KW-0547">Nucleotide-binding</keyword>
<evidence type="ECO:0000256" key="1">
    <source>
        <dbReference type="ARBA" id="ARBA00004651"/>
    </source>
</evidence>
<evidence type="ECO:0000313" key="11">
    <source>
        <dbReference type="Proteomes" id="UP000324194"/>
    </source>
</evidence>
<evidence type="ECO:0000256" key="4">
    <source>
        <dbReference type="ARBA" id="ARBA00022989"/>
    </source>
</evidence>
<dbReference type="EMBL" id="LR699119">
    <property type="protein sequence ID" value="VVC74876.1"/>
    <property type="molecule type" value="Genomic_DNA"/>
</dbReference>
<feature type="transmembrane region" description="Helical" evidence="7">
    <location>
        <begin position="366"/>
        <end position="387"/>
    </location>
</feature>
<keyword evidence="4 7" id="KW-1133">Transmembrane helix</keyword>
<dbReference type="InterPro" id="IPR050250">
    <property type="entry name" value="Macrolide_Exporter_MacB"/>
</dbReference>
<feature type="transmembrane region" description="Helical" evidence="7">
    <location>
        <begin position="21"/>
        <end position="42"/>
    </location>
</feature>
<keyword evidence="11" id="KW-1185">Reference proteome</keyword>
<dbReference type="InterPro" id="IPR025857">
    <property type="entry name" value="MacB_PCD"/>
</dbReference>